<comment type="caution">
    <text evidence="3">The sequence shown here is derived from an EMBL/GenBank/DDBJ whole genome shotgun (WGS) entry which is preliminary data.</text>
</comment>
<protein>
    <recommendedName>
        <fullName evidence="2">Cds6 C-terminal domain-containing protein</fullName>
    </recommendedName>
</protein>
<feature type="chain" id="PRO_5047447556" description="Cds6 C-terminal domain-containing protein" evidence="1">
    <location>
        <begin position="34"/>
        <end position="297"/>
    </location>
</feature>
<organism evidence="3 4">
    <name type="scientific">Thiomicrorhabdus marina</name>
    <dbReference type="NCBI Taxonomy" id="2818442"/>
    <lineage>
        <taxon>Bacteria</taxon>
        <taxon>Pseudomonadati</taxon>
        <taxon>Pseudomonadota</taxon>
        <taxon>Gammaproteobacteria</taxon>
        <taxon>Thiotrichales</taxon>
        <taxon>Piscirickettsiaceae</taxon>
        <taxon>Thiomicrorhabdus</taxon>
    </lineage>
</organism>
<dbReference type="Pfam" id="PF04733">
    <property type="entry name" value="Coatomer_E"/>
    <property type="match status" value="1"/>
</dbReference>
<evidence type="ECO:0000259" key="2">
    <source>
        <dbReference type="Pfam" id="PF24125"/>
    </source>
</evidence>
<dbReference type="InterPro" id="IPR011990">
    <property type="entry name" value="TPR-like_helical_dom_sf"/>
</dbReference>
<evidence type="ECO:0000313" key="3">
    <source>
        <dbReference type="EMBL" id="MBO1926391.1"/>
    </source>
</evidence>
<accession>A0ABS3Q270</accession>
<gene>
    <name evidence="3" type="ORF">J3998_02295</name>
</gene>
<dbReference type="Gene3D" id="1.25.40.10">
    <property type="entry name" value="Tetratricopeptide repeat domain"/>
    <property type="match status" value="1"/>
</dbReference>
<keyword evidence="1" id="KW-0732">Signal</keyword>
<dbReference type="SUPFAM" id="SSF48452">
    <property type="entry name" value="TPR-like"/>
    <property type="match status" value="1"/>
</dbReference>
<keyword evidence="4" id="KW-1185">Reference proteome</keyword>
<proteinExistence type="predicted"/>
<dbReference type="InterPro" id="IPR056203">
    <property type="entry name" value="Cds6_C"/>
</dbReference>
<evidence type="ECO:0000256" key="1">
    <source>
        <dbReference type="SAM" id="SignalP"/>
    </source>
</evidence>
<dbReference type="Gene3D" id="3.10.450.50">
    <property type="match status" value="1"/>
</dbReference>
<dbReference type="Proteomes" id="UP000664835">
    <property type="component" value="Unassembled WGS sequence"/>
</dbReference>
<dbReference type="InterPro" id="IPR032710">
    <property type="entry name" value="NTF2-like_dom_sf"/>
</dbReference>
<feature type="domain" description="Cds6 C-terminal" evidence="2">
    <location>
        <begin position="186"/>
        <end position="290"/>
    </location>
</feature>
<dbReference type="SUPFAM" id="SSF54427">
    <property type="entry name" value="NTF2-like"/>
    <property type="match status" value="1"/>
</dbReference>
<evidence type="ECO:0000313" key="4">
    <source>
        <dbReference type="Proteomes" id="UP000664835"/>
    </source>
</evidence>
<reference evidence="3 4" key="1">
    <citation type="submission" date="2021-03" db="EMBL/GenBank/DDBJ databases">
        <title>Thiomicrorhabdus sp.nov.,novel sulfur-oxidizing bacteria isolated from coastal sediment.</title>
        <authorList>
            <person name="Liu X."/>
        </authorList>
    </citation>
    <scope>NUCLEOTIDE SEQUENCE [LARGE SCALE GENOMIC DNA]</scope>
    <source>
        <strain evidence="3 4">6S2-11</strain>
    </source>
</reference>
<name>A0ABS3Q270_9GAMM</name>
<feature type="signal peptide" evidence="1">
    <location>
        <begin position="1"/>
        <end position="33"/>
    </location>
</feature>
<dbReference type="Pfam" id="PF24125">
    <property type="entry name" value="Cds6_C"/>
    <property type="match status" value="1"/>
</dbReference>
<dbReference type="EMBL" id="JAGETV010000002">
    <property type="protein sequence ID" value="MBO1926391.1"/>
    <property type="molecule type" value="Genomic_DNA"/>
</dbReference>
<dbReference type="RefSeq" id="WP_208147253.1">
    <property type="nucleotide sequence ID" value="NZ_JAGETV010000002.1"/>
</dbReference>
<sequence length="297" mass="34336">MNTASRIACNPLKTITSTAFLSLVLLFTPPAFSAMNGAEQKQAFEKGWQAMKNDKLDEAYNIWDKLSKNPNNSPELKRALENNLAVVLMRQKKYEQAQQRLDAALQADKQVARTLDNLNQIYAYQAQQAYKKVFEKTTVKQPKGELLFIELPGDVSVPKETSVAVVPETPAEQKPLSNALFEVTGLVEGWRQAWSSQDVDRYLSFYDPNEFQPKNGMSYRSWEKSRYRNVRNPKYIRIYLDDLKLTELDGGEQVRADFEQRYESDRFRDTIHKFLVWQKDGGDWKIIREEVVYANGD</sequence>